<gene>
    <name evidence="25" type="ORF">GQA94_03320</name>
</gene>
<sequence>MSDEPIACEANAQALKGRSGLGRIFYATGYSLAGLKAAYVGEAAFRQLLLLNLILIPIACLLDVSSSERAILIMVAILALIVELLNSAIEAAIDRISLTIHPLSKRAKDMGSAAQFLALTLIAIVWGVVLL</sequence>
<evidence type="ECO:0000256" key="3">
    <source>
        <dbReference type="ARBA" id="ARBA00012133"/>
    </source>
</evidence>
<evidence type="ECO:0000256" key="5">
    <source>
        <dbReference type="ARBA" id="ARBA00022475"/>
    </source>
</evidence>
<feature type="binding site" evidence="22">
    <location>
        <position position="30"/>
    </location>
    <ligand>
        <name>ATP</name>
        <dbReference type="ChEBI" id="CHEBI:30616"/>
    </ligand>
</feature>
<keyword evidence="8 24" id="KW-0808">Transferase</keyword>
<evidence type="ECO:0000256" key="18">
    <source>
        <dbReference type="ARBA" id="ARBA00023209"/>
    </source>
</evidence>
<comment type="cofactor">
    <cofactor evidence="23">
        <name>Mg(2+)</name>
        <dbReference type="ChEBI" id="CHEBI:18420"/>
    </cofactor>
    <text evidence="23">Mn(2+), Zn(2+), Cd(2+) and Co(2+) support activity to lesser extents.</text>
</comment>
<dbReference type="Proteomes" id="UP000438983">
    <property type="component" value="Chromosome"/>
</dbReference>
<evidence type="ECO:0000256" key="9">
    <source>
        <dbReference type="ARBA" id="ARBA00022692"/>
    </source>
</evidence>
<dbReference type="InterPro" id="IPR033718">
    <property type="entry name" value="DAGK_prok"/>
</dbReference>
<dbReference type="GO" id="GO:0005886">
    <property type="term" value="C:plasma membrane"/>
    <property type="evidence" value="ECO:0007669"/>
    <property type="project" value="UniProtKB-SubCell"/>
</dbReference>
<keyword evidence="6" id="KW-0444">Lipid biosynthesis</keyword>
<comment type="caution">
    <text evidence="24">Lacks conserved residue(s) required for the propagation of feature annotation.</text>
</comment>
<evidence type="ECO:0000313" key="25">
    <source>
        <dbReference type="EMBL" id="QGZ29142.1"/>
    </source>
</evidence>
<evidence type="ECO:0000256" key="8">
    <source>
        <dbReference type="ARBA" id="ARBA00022679"/>
    </source>
</evidence>
<dbReference type="GO" id="GO:0046872">
    <property type="term" value="F:metal ion binding"/>
    <property type="evidence" value="ECO:0007669"/>
    <property type="project" value="UniProtKB-KW"/>
</dbReference>
<evidence type="ECO:0000256" key="7">
    <source>
        <dbReference type="ARBA" id="ARBA00022519"/>
    </source>
</evidence>
<keyword evidence="7 24" id="KW-0997">Cell inner membrane</keyword>
<name>A0A6I6LR30_STUST</name>
<keyword evidence="12 24" id="KW-0418">Kinase</keyword>
<keyword evidence="14 23" id="KW-0460">Magnesium</keyword>
<dbReference type="GO" id="GO:0006654">
    <property type="term" value="P:phosphatidic acid biosynthetic process"/>
    <property type="evidence" value="ECO:0007669"/>
    <property type="project" value="InterPro"/>
</dbReference>
<evidence type="ECO:0000256" key="12">
    <source>
        <dbReference type="ARBA" id="ARBA00022777"/>
    </source>
</evidence>
<comment type="catalytic activity">
    <reaction evidence="24">
        <text>a 1,2-diacyl-sn-glycerol + ATP = a 1,2-diacyl-sn-glycero-3-phosphate + ADP + H(+)</text>
        <dbReference type="Rhea" id="RHEA:10272"/>
        <dbReference type="ChEBI" id="CHEBI:15378"/>
        <dbReference type="ChEBI" id="CHEBI:17815"/>
        <dbReference type="ChEBI" id="CHEBI:30616"/>
        <dbReference type="ChEBI" id="CHEBI:58608"/>
        <dbReference type="ChEBI" id="CHEBI:456216"/>
        <dbReference type="EC" id="2.7.1.107"/>
    </reaction>
</comment>
<feature type="transmembrane region" description="Helical" evidence="24">
    <location>
        <begin position="48"/>
        <end position="64"/>
    </location>
</feature>
<keyword evidence="11 22" id="KW-0547">Nucleotide-binding</keyword>
<evidence type="ECO:0000256" key="17">
    <source>
        <dbReference type="ARBA" id="ARBA00023136"/>
    </source>
</evidence>
<proteinExistence type="inferred from homology"/>
<dbReference type="InterPro" id="IPR036945">
    <property type="entry name" value="DAGK_sf"/>
</dbReference>
<dbReference type="EMBL" id="CP046902">
    <property type="protein sequence ID" value="QGZ29142.1"/>
    <property type="molecule type" value="Genomic_DNA"/>
</dbReference>
<evidence type="ECO:0000256" key="20">
    <source>
        <dbReference type="PIRSR" id="PIRSR600829-1"/>
    </source>
</evidence>
<keyword evidence="9 24" id="KW-0812">Transmembrane</keyword>
<keyword evidence="19 24" id="KW-1208">Phospholipid metabolism</keyword>
<dbReference type="AlphaFoldDB" id="A0A6I6LR30"/>
<comment type="function">
    <text evidence="24">Catalyzes the ATP-dependent phosphorylation of sn-l,2-diacylglycerol (DAG) to phosphatidic acid. Involved in the recycling of diacylglycerol produced as a by-product during membrane-derived oligosaccharide (MDO) biosynthesis.</text>
</comment>
<evidence type="ECO:0000256" key="6">
    <source>
        <dbReference type="ARBA" id="ARBA00022516"/>
    </source>
</evidence>
<dbReference type="GO" id="GO:0004143">
    <property type="term" value="F:ATP-dependent diacylglycerol kinase activity"/>
    <property type="evidence" value="ECO:0007669"/>
    <property type="project" value="UniProtKB-EC"/>
</dbReference>
<keyword evidence="17 24" id="KW-0472">Membrane</keyword>
<feature type="binding site" evidence="22">
    <location>
        <position position="23"/>
    </location>
    <ligand>
        <name>ATP</name>
        <dbReference type="ChEBI" id="CHEBI:30616"/>
    </ligand>
</feature>
<dbReference type="Gene3D" id="1.10.287.3610">
    <property type="match status" value="1"/>
</dbReference>
<feature type="binding site" evidence="22">
    <location>
        <position position="90"/>
    </location>
    <ligand>
        <name>ATP</name>
        <dbReference type="ChEBI" id="CHEBI:30616"/>
    </ligand>
</feature>
<evidence type="ECO:0000256" key="14">
    <source>
        <dbReference type="ARBA" id="ARBA00022842"/>
    </source>
</evidence>
<dbReference type="RefSeq" id="WP_158186730.1">
    <property type="nucleotide sequence ID" value="NZ_CP046902.1"/>
</dbReference>
<dbReference type="EC" id="2.7.1.107" evidence="3 24"/>
<feature type="binding site" evidence="23">
    <location>
        <position position="42"/>
    </location>
    <ligand>
        <name>a divalent metal cation</name>
        <dbReference type="ChEBI" id="CHEBI:60240"/>
    </ligand>
</feature>
<evidence type="ECO:0000256" key="4">
    <source>
        <dbReference type="ARBA" id="ARBA00017575"/>
    </source>
</evidence>
<feature type="binding site" evidence="21">
    <location>
        <position position="83"/>
    </location>
    <ligand>
        <name>substrate</name>
    </ligand>
</feature>
<feature type="transmembrane region" description="Helical" evidence="24">
    <location>
        <begin position="70"/>
        <end position="89"/>
    </location>
</feature>
<keyword evidence="10 23" id="KW-0479">Metal-binding</keyword>
<evidence type="ECO:0000256" key="15">
    <source>
        <dbReference type="ARBA" id="ARBA00022989"/>
    </source>
</evidence>
<dbReference type="OrthoDB" id="9796011at2"/>
<evidence type="ECO:0000256" key="24">
    <source>
        <dbReference type="RuleBase" id="RU363065"/>
    </source>
</evidence>
<feature type="transmembrane region" description="Helical" evidence="24">
    <location>
        <begin position="24"/>
        <end position="41"/>
    </location>
</feature>
<reference evidence="25 26" key="1">
    <citation type="submission" date="2019-12" db="EMBL/GenBank/DDBJ databases">
        <title>Complete genome sequence of Pseudomonas stutzeri.</title>
        <authorList>
            <person name="Lim S.R."/>
            <person name="Kim J.H."/>
        </authorList>
    </citation>
    <scope>NUCLEOTIDE SEQUENCE [LARGE SCALE GENOMIC DNA]</scope>
    <source>
        <strain evidence="25 26">PM101005</strain>
    </source>
</reference>
<keyword evidence="16 24" id="KW-0443">Lipid metabolism</keyword>
<feature type="active site" description="Proton acceptor" evidence="20">
    <location>
        <position position="83"/>
    </location>
</feature>
<dbReference type="Pfam" id="PF01219">
    <property type="entry name" value="DAGK_prokar"/>
    <property type="match status" value="1"/>
</dbReference>
<dbReference type="PANTHER" id="PTHR34299:SF1">
    <property type="entry name" value="DIACYLGLYCEROL KINASE"/>
    <property type="match status" value="1"/>
</dbReference>
<dbReference type="CDD" id="cd14264">
    <property type="entry name" value="DAGK_IM"/>
    <property type="match status" value="1"/>
</dbReference>
<feature type="binding site" evidence="21">
    <location>
        <position position="23"/>
    </location>
    <ligand>
        <name>substrate</name>
    </ligand>
</feature>
<protein>
    <recommendedName>
        <fullName evidence="4 24">Diacylglycerol kinase</fullName>
        <ecNumber evidence="3 24">2.7.1.107</ecNumber>
    </recommendedName>
</protein>
<feature type="binding site" evidence="21">
    <location>
        <position position="69"/>
    </location>
    <ligand>
        <name>substrate</name>
    </ligand>
</feature>
<evidence type="ECO:0000256" key="1">
    <source>
        <dbReference type="ARBA" id="ARBA00004429"/>
    </source>
</evidence>
<feature type="transmembrane region" description="Helical" evidence="24">
    <location>
        <begin position="110"/>
        <end position="129"/>
    </location>
</feature>
<evidence type="ECO:0000256" key="23">
    <source>
        <dbReference type="PIRSR" id="PIRSR600829-4"/>
    </source>
</evidence>
<feature type="binding site" evidence="22">
    <location>
        <begin position="108"/>
        <end position="109"/>
    </location>
    <ligand>
        <name>ATP</name>
        <dbReference type="ChEBI" id="CHEBI:30616"/>
    </ligand>
</feature>
<evidence type="ECO:0000256" key="19">
    <source>
        <dbReference type="ARBA" id="ARBA00023264"/>
    </source>
</evidence>
<evidence type="ECO:0000256" key="22">
    <source>
        <dbReference type="PIRSR" id="PIRSR600829-3"/>
    </source>
</evidence>
<comment type="similarity">
    <text evidence="2 24">Belongs to the bacterial diacylglycerol kinase family.</text>
</comment>
<comment type="subcellular location">
    <subcellularLocation>
        <location evidence="1 24">Cell inner membrane</location>
        <topology evidence="1 24">Multi-pass membrane protein</topology>
    </subcellularLocation>
</comment>
<evidence type="ECO:0000256" key="16">
    <source>
        <dbReference type="ARBA" id="ARBA00023098"/>
    </source>
</evidence>
<dbReference type="InterPro" id="IPR000829">
    <property type="entry name" value="DAGK"/>
</dbReference>
<keyword evidence="15 24" id="KW-1133">Transmembrane helix</keyword>
<feature type="binding site" evidence="21">
    <location>
        <position position="112"/>
    </location>
    <ligand>
        <name>substrate</name>
    </ligand>
</feature>
<feature type="binding site" evidence="22">
    <location>
        <position position="42"/>
    </location>
    <ligand>
        <name>ATP</name>
        <dbReference type="ChEBI" id="CHEBI:30616"/>
    </ligand>
</feature>
<dbReference type="PANTHER" id="PTHR34299">
    <property type="entry name" value="DIACYLGLYCEROL KINASE"/>
    <property type="match status" value="1"/>
</dbReference>
<evidence type="ECO:0000256" key="21">
    <source>
        <dbReference type="PIRSR" id="PIRSR600829-2"/>
    </source>
</evidence>
<dbReference type="GO" id="GO:0005524">
    <property type="term" value="F:ATP binding"/>
    <property type="evidence" value="ECO:0007669"/>
    <property type="project" value="UniProtKB-KW"/>
</dbReference>
<keyword evidence="18" id="KW-0594">Phospholipid biosynthesis</keyword>
<feature type="binding site" evidence="23">
    <location>
        <position position="90"/>
    </location>
    <ligand>
        <name>a divalent metal cation</name>
        <dbReference type="ChEBI" id="CHEBI:60240"/>
    </ligand>
</feature>
<evidence type="ECO:0000256" key="10">
    <source>
        <dbReference type="ARBA" id="ARBA00022723"/>
    </source>
</evidence>
<evidence type="ECO:0000256" key="2">
    <source>
        <dbReference type="ARBA" id="ARBA00005967"/>
    </source>
</evidence>
<evidence type="ECO:0000256" key="13">
    <source>
        <dbReference type="ARBA" id="ARBA00022840"/>
    </source>
</evidence>
<keyword evidence="5" id="KW-1003">Cell membrane</keyword>
<keyword evidence="13 22" id="KW-0067">ATP-binding</keyword>
<organism evidence="25 26">
    <name type="scientific">Stutzerimonas stutzeri</name>
    <name type="common">Pseudomonas stutzeri</name>
    <dbReference type="NCBI Taxonomy" id="316"/>
    <lineage>
        <taxon>Bacteria</taxon>
        <taxon>Pseudomonadati</taxon>
        <taxon>Pseudomonadota</taxon>
        <taxon>Gammaproteobacteria</taxon>
        <taxon>Pseudomonadales</taxon>
        <taxon>Pseudomonadaceae</taxon>
        <taxon>Stutzerimonas</taxon>
    </lineage>
</organism>
<evidence type="ECO:0000313" key="26">
    <source>
        <dbReference type="Proteomes" id="UP000438983"/>
    </source>
</evidence>
<accession>A0A6I6LR30</accession>
<evidence type="ECO:0000256" key="11">
    <source>
        <dbReference type="ARBA" id="ARBA00022741"/>
    </source>
</evidence>